<dbReference type="Proteomes" id="UP000252733">
    <property type="component" value="Unassembled WGS sequence"/>
</dbReference>
<dbReference type="GO" id="GO:0005737">
    <property type="term" value="C:cytoplasm"/>
    <property type="evidence" value="ECO:0007669"/>
    <property type="project" value="UniProtKB-SubCell"/>
</dbReference>
<dbReference type="Pfam" id="PF01025">
    <property type="entry name" value="GrpE"/>
    <property type="match status" value="1"/>
</dbReference>
<keyword evidence="7" id="KW-1185">Reference proteome</keyword>
<comment type="caution">
    <text evidence="6">The sequence shown here is derived from an EMBL/GenBank/DDBJ whole genome shotgun (WGS) entry which is preliminary data.</text>
</comment>
<evidence type="ECO:0000256" key="4">
    <source>
        <dbReference type="RuleBase" id="RU004478"/>
    </source>
</evidence>
<dbReference type="PANTHER" id="PTHR21237:SF23">
    <property type="entry name" value="GRPE PROTEIN HOMOLOG, MITOCHONDRIAL"/>
    <property type="match status" value="1"/>
</dbReference>
<organism evidence="6 7">
    <name type="scientific">Marinilabilia salmonicolor</name>
    <dbReference type="NCBI Taxonomy" id="989"/>
    <lineage>
        <taxon>Bacteria</taxon>
        <taxon>Pseudomonadati</taxon>
        <taxon>Bacteroidota</taxon>
        <taxon>Bacteroidia</taxon>
        <taxon>Marinilabiliales</taxon>
        <taxon>Marinilabiliaceae</taxon>
        <taxon>Marinilabilia</taxon>
    </lineage>
</organism>
<dbReference type="HAMAP" id="MF_01151">
    <property type="entry name" value="GrpE"/>
    <property type="match status" value="1"/>
</dbReference>
<dbReference type="SUPFAM" id="SSF51064">
    <property type="entry name" value="Head domain of nucleotide exchange factor GrpE"/>
    <property type="match status" value="1"/>
</dbReference>
<dbReference type="GO" id="GO:0051087">
    <property type="term" value="F:protein-folding chaperone binding"/>
    <property type="evidence" value="ECO:0007669"/>
    <property type="project" value="InterPro"/>
</dbReference>
<sequence>MSRKKATEEKTKQAEAQENSENKSEETKEKETTEANEKEAEEIKAEGKCEEAMQDAEDEQTLLKRQLEDLNDKHLRLIAEYDNFRKRTLKEKMELSKSAGEGILAGILPVIDDFDRARAHLGTASDLDAVKEGIDLIYNKFQEFLKQQGVVEIATESEEFDSEVHEAITKIPAPSEDMKGKIIDCVQKGYKLNDKVIRYPKVVVGE</sequence>
<dbReference type="CDD" id="cd00446">
    <property type="entry name" value="GrpE"/>
    <property type="match status" value="1"/>
</dbReference>
<dbReference type="GO" id="GO:0000774">
    <property type="term" value="F:adenyl-nucleotide exchange factor activity"/>
    <property type="evidence" value="ECO:0007669"/>
    <property type="project" value="InterPro"/>
</dbReference>
<protein>
    <recommendedName>
        <fullName evidence="3">Protein GrpE</fullName>
    </recommendedName>
    <alternativeName>
        <fullName evidence="3">HSP-70 cofactor</fullName>
    </alternativeName>
</protein>
<keyword evidence="3" id="KW-0963">Cytoplasm</keyword>
<evidence type="ECO:0000256" key="5">
    <source>
        <dbReference type="SAM" id="MobiDB-lite"/>
    </source>
</evidence>
<comment type="subcellular location">
    <subcellularLocation>
        <location evidence="3">Cytoplasm</location>
    </subcellularLocation>
</comment>
<dbReference type="Gene3D" id="2.30.22.10">
    <property type="entry name" value="Head domain of nucleotide exchange factor GrpE"/>
    <property type="match status" value="1"/>
</dbReference>
<comment type="function">
    <text evidence="3">Participates actively in the response to hyperosmotic and heat shock by preventing the aggregation of stress-denatured proteins, in association with DnaK and GrpE. It is the nucleotide exchange factor for DnaK and may function as a thermosensor. Unfolded proteins bind initially to DnaJ; upon interaction with the DnaJ-bound protein, DnaK hydrolyzes its bound ATP, resulting in the formation of a stable complex. GrpE releases ADP from DnaK; ATP binding to DnaK triggers the release of the substrate protein, thus completing the reaction cycle. Several rounds of ATP-dependent interactions between DnaJ, DnaK and GrpE are required for fully efficient folding.</text>
</comment>
<dbReference type="AlphaFoldDB" id="A0A368VAV3"/>
<dbReference type="EMBL" id="QPIZ01000009">
    <property type="protein sequence ID" value="RCW36111.1"/>
    <property type="molecule type" value="Genomic_DNA"/>
</dbReference>
<dbReference type="InterPro" id="IPR013805">
    <property type="entry name" value="GrpE_CC"/>
</dbReference>
<evidence type="ECO:0000313" key="6">
    <source>
        <dbReference type="EMBL" id="RCW36111.1"/>
    </source>
</evidence>
<evidence type="ECO:0000256" key="1">
    <source>
        <dbReference type="ARBA" id="ARBA00009054"/>
    </source>
</evidence>
<dbReference type="SUPFAM" id="SSF58014">
    <property type="entry name" value="Coiled-coil domain of nucleotide exchange factor GrpE"/>
    <property type="match status" value="1"/>
</dbReference>
<dbReference type="GO" id="GO:0051082">
    <property type="term" value="F:unfolded protein binding"/>
    <property type="evidence" value="ECO:0007669"/>
    <property type="project" value="TreeGrafter"/>
</dbReference>
<keyword evidence="2 3" id="KW-0143">Chaperone</keyword>
<dbReference type="Gene3D" id="3.90.20.20">
    <property type="match status" value="1"/>
</dbReference>
<dbReference type="InterPro" id="IPR000740">
    <property type="entry name" value="GrpE"/>
</dbReference>
<dbReference type="GO" id="GO:0042803">
    <property type="term" value="F:protein homodimerization activity"/>
    <property type="evidence" value="ECO:0007669"/>
    <property type="project" value="InterPro"/>
</dbReference>
<dbReference type="PRINTS" id="PR00773">
    <property type="entry name" value="GRPEPROTEIN"/>
</dbReference>
<evidence type="ECO:0000256" key="3">
    <source>
        <dbReference type="HAMAP-Rule" id="MF_01151"/>
    </source>
</evidence>
<proteinExistence type="inferred from homology"/>
<accession>A0A368VAV3</accession>
<evidence type="ECO:0000256" key="2">
    <source>
        <dbReference type="ARBA" id="ARBA00023186"/>
    </source>
</evidence>
<comment type="subunit">
    <text evidence="3">Homodimer.</text>
</comment>
<dbReference type="RefSeq" id="WP_114436937.1">
    <property type="nucleotide sequence ID" value="NZ_QPIZ01000009.1"/>
</dbReference>
<dbReference type="InterPro" id="IPR009012">
    <property type="entry name" value="GrpE_head"/>
</dbReference>
<comment type="similarity">
    <text evidence="1 3 4">Belongs to the GrpE family.</text>
</comment>
<keyword evidence="3" id="KW-0346">Stress response</keyword>
<feature type="compositionally biased region" description="Basic and acidic residues" evidence="5">
    <location>
        <begin position="1"/>
        <end position="51"/>
    </location>
</feature>
<gene>
    <name evidence="3" type="primary">grpE</name>
    <name evidence="6" type="ORF">DFO77_10975</name>
</gene>
<reference evidence="6 7" key="1">
    <citation type="submission" date="2018-07" db="EMBL/GenBank/DDBJ databases">
        <title>Freshwater and sediment microbial communities from various areas in North America, analyzing microbe dynamics in response to fracking.</title>
        <authorList>
            <person name="Lamendella R."/>
        </authorList>
    </citation>
    <scope>NUCLEOTIDE SEQUENCE [LARGE SCALE GENOMIC DNA]</scope>
    <source>
        <strain evidence="6 7">160A</strain>
    </source>
</reference>
<feature type="region of interest" description="Disordered" evidence="5">
    <location>
        <begin position="1"/>
        <end position="57"/>
    </location>
</feature>
<dbReference type="PANTHER" id="PTHR21237">
    <property type="entry name" value="GRPE PROTEIN"/>
    <property type="match status" value="1"/>
</dbReference>
<name>A0A368VAV3_9BACT</name>
<evidence type="ECO:0000313" key="7">
    <source>
        <dbReference type="Proteomes" id="UP000252733"/>
    </source>
</evidence>
<dbReference type="GO" id="GO:0006457">
    <property type="term" value="P:protein folding"/>
    <property type="evidence" value="ECO:0007669"/>
    <property type="project" value="InterPro"/>
</dbReference>